<reference evidence="2 3" key="1">
    <citation type="journal article" date="2023" name="Hortic Res">
        <title>Pangenome of water caltrop reveals structural variations and asymmetric subgenome divergence after allopolyploidization.</title>
        <authorList>
            <person name="Zhang X."/>
            <person name="Chen Y."/>
            <person name="Wang L."/>
            <person name="Yuan Y."/>
            <person name="Fang M."/>
            <person name="Shi L."/>
            <person name="Lu R."/>
            <person name="Comes H.P."/>
            <person name="Ma Y."/>
            <person name="Chen Y."/>
            <person name="Huang G."/>
            <person name="Zhou Y."/>
            <person name="Zheng Z."/>
            <person name="Qiu Y."/>
        </authorList>
    </citation>
    <scope>NUCLEOTIDE SEQUENCE [LARGE SCALE GENOMIC DNA]</scope>
    <source>
        <strain evidence="2">F231</strain>
    </source>
</reference>
<feature type="region of interest" description="Disordered" evidence="1">
    <location>
        <begin position="180"/>
        <end position="209"/>
    </location>
</feature>
<dbReference type="AlphaFoldDB" id="A0AAN7KAB8"/>
<evidence type="ECO:0000256" key="1">
    <source>
        <dbReference type="SAM" id="MobiDB-lite"/>
    </source>
</evidence>
<gene>
    <name evidence="2" type="ORF">SAY86_008530</name>
</gene>
<evidence type="ECO:0000313" key="3">
    <source>
        <dbReference type="Proteomes" id="UP001346149"/>
    </source>
</evidence>
<evidence type="ECO:0000313" key="2">
    <source>
        <dbReference type="EMBL" id="KAK4762762.1"/>
    </source>
</evidence>
<dbReference type="EMBL" id="JAXQNO010000024">
    <property type="protein sequence ID" value="KAK4762762.1"/>
    <property type="molecule type" value="Genomic_DNA"/>
</dbReference>
<accession>A0AAN7KAB8</accession>
<comment type="caution">
    <text evidence="2">The sequence shown here is derived from an EMBL/GenBank/DDBJ whole genome shotgun (WGS) entry which is preliminary data.</text>
</comment>
<proteinExistence type="predicted"/>
<organism evidence="2 3">
    <name type="scientific">Trapa natans</name>
    <name type="common">Water chestnut</name>
    <dbReference type="NCBI Taxonomy" id="22666"/>
    <lineage>
        <taxon>Eukaryota</taxon>
        <taxon>Viridiplantae</taxon>
        <taxon>Streptophyta</taxon>
        <taxon>Embryophyta</taxon>
        <taxon>Tracheophyta</taxon>
        <taxon>Spermatophyta</taxon>
        <taxon>Magnoliopsida</taxon>
        <taxon>eudicotyledons</taxon>
        <taxon>Gunneridae</taxon>
        <taxon>Pentapetalae</taxon>
        <taxon>rosids</taxon>
        <taxon>malvids</taxon>
        <taxon>Myrtales</taxon>
        <taxon>Lythraceae</taxon>
        <taxon>Trapa</taxon>
    </lineage>
</organism>
<dbReference type="Proteomes" id="UP001346149">
    <property type="component" value="Unassembled WGS sequence"/>
</dbReference>
<keyword evidence="3" id="KW-1185">Reference proteome</keyword>
<sequence length="223" mass="24741">MAISPFCTCIHSFFSPGELFMVEKLSTPTLVSQEAHQRRSAKDSYCCTMMKERQKGKTRKYCRAAELNRNQSVGTFSSPNSSTELRKMGCCHRAQRCRSSHQEFPAFPRYPGKQNYPQFFTLMVSALLLLFLQWSMGDLDQGPVGIQLDDGPMASSPESSLDSPDIRPLPSVPVAANGGIPISLPGNSASDGLDALGGEDRDRVPTRFPESPMNRRRWLFSLG</sequence>
<protein>
    <submittedName>
        <fullName evidence="2">Uncharacterized protein</fullName>
    </submittedName>
</protein>
<name>A0AAN7KAB8_TRANT</name>
<feature type="region of interest" description="Disordered" evidence="1">
    <location>
        <begin position="145"/>
        <end position="167"/>
    </location>
</feature>